<dbReference type="Proteomes" id="UP000887013">
    <property type="component" value="Unassembled WGS sequence"/>
</dbReference>
<dbReference type="AlphaFoldDB" id="A0A8X6ICD5"/>
<name>A0A8X6ICD5_NEPPI</name>
<proteinExistence type="predicted"/>
<comment type="caution">
    <text evidence="1">The sequence shown here is derived from an EMBL/GenBank/DDBJ whole genome shotgun (WGS) entry which is preliminary data.</text>
</comment>
<reference evidence="1" key="1">
    <citation type="submission" date="2020-08" db="EMBL/GenBank/DDBJ databases">
        <title>Multicomponent nature underlies the extraordinary mechanical properties of spider dragline silk.</title>
        <authorList>
            <person name="Kono N."/>
            <person name="Nakamura H."/>
            <person name="Mori M."/>
            <person name="Yoshida Y."/>
            <person name="Ohtoshi R."/>
            <person name="Malay A.D."/>
            <person name="Moran D.A.P."/>
            <person name="Tomita M."/>
            <person name="Numata K."/>
            <person name="Arakawa K."/>
        </authorList>
    </citation>
    <scope>NUCLEOTIDE SEQUENCE</scope>
</reference>
<accession>A0A8X6ICD5</accession>
<dbReference type="SUPFAM" id="SSF52540">
    <property type="entry name" value="P-loop containing nucleoside triphosphate hydrolases"/>
    <property type="match status" value="1"/>
</dbReference>
<dbReference type="EMBL" id="BMAW01089484">
    <property type="protein sequence ID" value="GFS40171.1"/>
    <property type="molecule type" value="Genomic_DNA"/>
</dbReference>
<evidence type="ECO:0000313" key="2">
    <source>
        <dbReference type="Proteomes" id="UP000887013"/>
    </source>
</evidence>
<dbReference type="InterPro" id="IPR027417">
    <property type="entry name" value="P-loop_NTPase"/>
</dbReference>
<organism evidence="1 2">
    <name type="scientific">Nephila pilipes</name>
    <name type="common">Giant wood spider</name>
    <name type="synonym">Nephila maculata</name>
    <dbReference type="NCBI Taxonomy" id="299642"/>
    <lineage>
        <taxon>Eukaryota</taxon>
        <taxon>Metazoa</taxon>
        <taxon>Ecdysozoa</taxon>
        <taxon>Arthropoda</taxon>
        <taxon>Chelicerata</taxon>
        <taxon>Arachnida</taxon>
        <taxon>Araneae</taxon>
        <taxon>Araneomorphae</taxon>
        <taxon>Entelegynae</taxon>
        <taxon>Araneoidea</taxon>
        <taxon>Nephilidae</taxon>
        <taxon>Nephila</taxon>
    </lineage>
</organism>
<protein>
    <submittedName>
        <fullName evidence="1">Uncharacterized protein</fullName>
    </submittedName>
</protein>
<evidence type="ECO:0000313" key="1">
    <source>
        <dbReference type="EMBL" id="GFS40171.1"/>
    </source>
</evidence>
<gene>
    <name evidence="1" type="primary">AVEN_126543_1</name>
    <name evidence="1" type="ORF">NPIL_350651</name>
</gene>
<sequence>MQEYRLKHPSGCLVVGPSQSGKSFLVRQIISRNAYDYSFKSVKWCYSVFQPWFLEEKKIEFIQGLPETYENGTLLIIDDLMHNLNEKIAELFTVGSHHRNISVILILQNLFPRLNCMRNISLNTMYIILFKNNRDLSQVNCFSRQMYGNKSAFFMDAYKKATSRSFGYLLIDLHPRTPEEYRLRESVFPDSHGFHWIYLPIK</sequence>
<dbReference type="OrthoDB" id="6411872at2759"/>
<keyword evidence="2" id="KW-1185">Reference proteome</keyword>